<name>A0A4V5N4Q6_9PEZI</name>
<feature type="region of interest" description="Disordered" evidence="1">
    <location>
        <begin position="62"/>
        <end position="88"/>
    </location>
</feature>
<reference evidence="2 3" key="1">
    <citation type="submission" date="2017-03" db="EMBL/GenBank/DDBJ databases">
        <title>Genomes of endolithic fungi from Antarctica.</title>
        <authorList>
            <person name="Coleine C."/>
            <person name="Masonjones S."/>
            <person name="Stajich J.E."/>
        </authorList>
    </citation>
    <scope>NUCLEOTIDE SEQUENCE [LARGE SCALE GENOMIC DNA]</scope>
    <source>
        <strain evidence="2 3">CCFEE 6315</strain>
    </source>
</reference>
<gene>
    <name evidence="2" type="ORF">B0A50_04120</name>
</gene>
<feature type="compositionally biased region" description="Basic and acidic residues" evidence="1">
    <location>
        <begin position="37"/>
        <end position="53"/>
    </location>
</feature>
<evidence type="ECO:0000256" key="1">
    <source>
        <dbReference type="SAM" id="MobiDB-lite"/>
    </source>
</evidence>
<protein>
    <submittedName>
        <fullName evidence="2">Uncharacterized protein</fullName>
    </submittedName>
</protein>
<feature type="region of interest" description="Disordered" evidence="1">
    <location>
        <begin position="1"/>
        <end position="20"/>
    </location>
</feature>
<organism evidence="2 3">
    <name type="scientific">Salinomyces thailandicus</name>
    <dbReference type="NCBI Taxonomy" id="706561"/>
    <lineage>
        <taxon>Eukaryota</taxon>
        <taxon>Fungi</taxon>
        <taxon>Dikarya</taxon>
        <taxon>Ascomycota</taxon>
        <taxon>Pezizomycotina</taxon>
        <taxon>Dothideomycetes</taxon>
        <taxon>Dothideomycetidae</taxon>
        <taxon>Mycosphaerellales</taxon>
        <taxon>Teratosphaeriaceae</taxon>
        <taxon>Salinomyces</taxon>
    </lineage>
</organism>
<dbReference type="Proteomes" id="UP000308549">
    <property type="component" value="Unassembled WGS sequence"/>
</dbReference>
<feature type="region of interest" description="Disordered" evidence="1">
    <location>
        <begin position="103"/>
        <end position="126"/>
    </location>
</feature>
<feature type="region of interest" description="Disordered" evidence="1">
    <location>
        <begin position="34"/>
        <end position="53"/>
    </location>
</feature>
<comment type="caution">
    <text evidence="2">The sequence shown here is derived from an EMBL/GenBank/DDBJ whole genome shotgun (WGS) entry which is preliminary data.</text>
</comment>
<dbReference type="AlphaFoldDB" id="A0A4V5N4Q6"/>
<feature type="compositionally biased region" description="Acidic residues" evidence="1">
    <location>
        <begin position="78"/>
        <end position="88"/>
    </location>
</feature>
<dbReference type="EMBL" id="NAJL01000019">
    <property type="protein sequence ID" value="TKA28149.1"/>
    <property type="molecule type" value="Genomic_DNA"/>
</dbReference>
<evidence type="ECO:0000313" key="2">
    <source>
        <dbReference type="EMBL" id="TKA28149.1"/>
    </source>
</evidence>
<accession>A0A4V5N4Q6</accession>
<proteinExistence type="predicted"/>
<sequence length="143" mass="16112">MTNRHPKQANDCLRPHPEANRVQLEKKHADWTQLRGSHNDHIQVADSQADRPRSELMLATSKLGAEHRSTGPPRLEVDSDDSATGEFNEEVDEEVALRARMMGSCGGVRSEQKKATGRKKFLDSEDDLSNGTSLLLKHIRKRF</sequence>
<evidence type="ECO:0000313" key="3">
    <source>
        <dbReference type="Proteomes" id="UP000308549"/>
    </source>
</evidence>
<keyword evidence="3" id="KW-1185">Reference proteome</keyword>